<keyword evidence="9" id="KW-0234">DNA repair</keyword>
<reference evidence="20 21" key="1">
    <citation type="submission" date="2017-03" db="EMBL/GenBank/DDBJ databases">
        <title>Complete genome sequence of Candidatus 'Thiodictyon syntrophicum' sp. nov. strain Cad16T, a photolithoautotroph purple sulfur bacterium isolated from an alpine meromictic lake.</title>
        <authorList>
            <person name="Luedin S.M."/>
            <person name="Pothier J.F."/>
            <person name="Danza F."/>
            <person name="Storelli N."/>
            <person name="Wittwer M."/>
            <person name="Tonolla M."/>
        </authorList>
    </citation>
    <scope>NUCLEOTIDE SEQUENCE [LARGE SCALE GENOMIC DNA]</scope>
    <source>
        <strain evidence="20 21">Cad16T</strain>
    </source>
</reference>
<dbReference type="EMBL" id="CP020370">
    <property type="protein sequence ID" value="AUB80104.1"/>
    <property type="molecule type" value="Genomic_DNA"/>
</dbReference>
<dbReference type="OrthoDB" id="9810648at2"/>
<dbReference type="GO" id="GO:0006260">
    <property type="term" value="P:DNA replication"/>
    <property type="evidence" value="ECO:0007669"/>
    <property type="project" value="UniProtKB-KW"/>
</dbReference>
<dbReference type="CDD" id="cd00564">
    <property type="entry name" value="TMP_TenI"/>
    <property type="match status" value="1"/>
</dbReference>
<evidence type="ECO:0000256" key="17">
    <source>
        <dbReference type="PIRSR" id="PIRSR603561-1"/>
    </source>
</evidence>
<keyword evidence="5 18" id="KW-0479">Metal-binding</keyword>
<evidence type="ECO:0000256" key="5">
    <source>
        <dbReference type="ARBA" id="ARBA00022723"/>
    </source>
</evidence>
<dbReference type="PRINTS" id="PR00502">
    <property type="entry name" value="NUDIXFAMILY"/>
</dbReference>
<proteinExistence type="inferred from homology"/>
<evidence type="ECO:0000259" key="19">
    <source>
        <dbReference type="PROSITE" id="PS51462"/>
    </source>
</evidence>
<dbReference type="RefSeq" id="WP_100917912.1">
    <property type="nucleotide sequence ID" value="NZ_CP020370.1"/>
</dbReference>
<dbReference type="PROSITE" id="PS00893">
    <property type="entry name" value="NUDIX_BOX"/>
    <property type="match status" value="1"/>
</dbReference>
<evidence type="ECO:0000256" key="6">
    <source>
        <dbReference type="ARBA" id="ARBA00022763"/>
    </source>
</evidence>
<name>A0A2K8U3D7_9GAMM</name>
<evidence type="ECO:0000256" key="3">
    <source>
        <dbReference type="ARBA" id="ARBA00022457"/>
    </source>
</evidence>
<dbReference type="InterPro" id="IPR029119">
    <property type="entry name" value="MutY_C"/>
</dbReference>
<dbReference type="InterPro" id="IPR000086">
    <property type="entry name" value="NUDIX_hydrolase_dom"/>
</dbReference>
<dbReference type="InterPro" id="IPR003561">
    <property type="entry name" value="Mutator_MutT"/>
</dbReference>
<dbReference type="Proteomes" id="UP000232638">
    <property type="component" value="Chromosome"/>
</dbReference>
<dbReference type="FunFam" id="3.90.79.10:FF:000014">
    <property type="entry name" value="8-oxo-dGTP diphosphatase MutT"/>
    <property type="match status" value="1"/>
</dbReference>
<dbReference type="GO" id="GO:0035539">
    <property type="term" value="F:8-oxo-7,8-dihydrodeoxyguanosine triphosphate pyrophosphatase activity"/>
    <property type="evidence" value="ECO:0007669"/>
    <property type="project" value="UniProtKB-EC"/>
</dbReference>
<evidence type="ECO:0000256" key="10">
    <source>
        <dbReference type="ARBA" id="ARBA00035861"/>
    </source>
</evidence>
<evidence type="ECO:0000256" key="2">
    <source>
        <dbReference type="ARBA" id="ARBA00005582"/>
    </source>
</evidence>
<keyword evidence="4" id="KW-0235">DNA replication</keyword>
<feature type="binding site" evidence="17">
    <location>
        <begin position="36"/>
        <end position="39"/>
    </location>
    <ligand>
        <name>8-oxo-dGTP</name>
        <dbReference type="ChEBI" id="CHEBI:77896"/>
    </ligand>
</feature>
<evidence type="ECO:0000256" key="8">
    <source>
        <dbReference type="ARBA" id="ARBA00022842"/>
    </source>
</evidence>
<dbReference type="GO" id="GO:0046872">
    <property type="term" value="F:metal ion binding"/>
    <property type="evidence" value="ECO:0007669"/>
    <property type="project" value="UniProtKB-KW"/>
</dbReference>
<organism evidence="20 21">
    <name type="scientific">Candidatus Thiodictyon syntrophicum</name>
    <dbReference type="NCBI Taxonomy" id="1166950"/>
    <lineage>
        <taxon>Bacteria</taxon>
        <taxon>Pseudomonadati</taxon>
        <taxon>Pseudomonadota</taxon>
        <taxon>Gammaproteobacteria</taxon>
        <taxon>Chromatiales</taxon>
        <taxon>Chromatiaceae</taxon>
        <taxon>Thiodictyon</taxon>
    </lineage>
</organism>
<feature type="binding site" evidence="17">
    <location>
        <position position="25"/>
    </location>
    <ligand>
        <name>8-oxo-dGTP</name>
        <dbReference type="ChEBI" id="CHEBI:77896"/>
    </ligand>
</feature>
<evidence type="ECO:0000256" key="15">
    <source>
        <dbReference type="ARBA" id="ARBA00041979"/>
    </source>
</evidence>
<feature type="binding site" evidence="18">
    <location>
        <position position="39"/>
    </location>
    <ligand>
        <name>Mg(2+)</name>
        <dbReference type="ChEBI" id="CHEBI:18420"/>
    </ligand>
</feature>
<comment type="catalytic activity">
    <reaction evidence="10">
        <text>8-oxo-dGTP + H2O = 8-oxo-dGMP + diphosphate + H(+)</text>
        <dbReference type="Rhea" id="RHEA:31575"/>
        <dbReference type="ChEBI" id="CHEBI:15377"/>
        <dbReference type="ChEBI" id="CHEBI:15378"/>
        <dbReference type="ChEBI" id="CHEBI:33019"/>
        <dbReference type="ChEBI" id="CHEBI:63224"/>
        <dbReference type="ChEBI" id="CHEBI:77896"/>
        <dbReference type="EC" id="3.6.1.55"/>
    </reaction>
</comment>
<dbReference type="AlphaFoldDB" id="A0A2K8U3D7"/>
<dbReference type="PANTHER" id="PTHR47707:SF1">
    <property type="entry name" value="NUDIX HYDROLASE FAMILY PROTEIN"/>
    <property type="match status" value="1"/>
</dbReference>
<dbReference type="Gene3D" id="3.90.79.10">
    <property type="entry name" value="Nucleoside Triphosphate Pyrophosphohydrolase"/>
    <property type="match status" value="1"/>
</dbReference>
<dbReference type="GO" id="GO:0044715">
    <property type="term" value="F:8-oxo-dGDP phosphatase activity"/>
    <property type="evidence" value="ECO:0007669"/>
    <property type="project" value="TreeGrafter"/>
</dbReference>
<evidence type="ECO:0000256" key="1">
    <source>
        <dbReference type="ARBA" id="ARBA00001946"/>
    </source>
</evidence>
<keyword evidence="21" id="KW-1185">Reference proteome</keyword>
<accession>A0A2K8U3D7</accession>
<dbReference type="Pfam" id="PF14815">
    <property type="entry name" value="NUDIX_4"/>
    <property type="match status" value="1"/>
</dbReference>
<evidence type="ECO:0000256" key="11">
    <source>
        <dbReference type="ARBA" id="ARBA00036904"/>
    </source>
</evidence>
<dbReference type="Pfam" id="PF02581">
    <property type="entry name" value="TMP-TENI"/>
    <property type="match status" value="1"/>
</dbReference>
<evidence type="ECO:0000256" key="12">
    <source>
        <dbReference type="ARBA" id="ARBA00038905"/>
    </source>
</evidence>
<evidence type="ECO:0000256" key="16">
    <source>
        <dbReference type="ARBA" id="ARBA00042798"/>
    </source>
</evidence>
<dbReference type="NCBIfam" id="NF006530">
    <property type="entry name" value="PRK08999.1"/>
    <property type="match status" value="1"/>
</dbReference>
<dbReference type="GO" id="GO:0006281">
    <property type="term" value="P:DNA repair"/>
    <property type="evidence" value="ECO:0007669"/>
    <property type="project" value="UniProtKB-KW"/>
</dbReference>
<dbReference type="CDD" id="cd03425">
    <property type="entry name" value="NUDIX_MutT_NudA_like"/>
    <property type="match status" value="1"/>
</dbReference>
<dbReference type="SUPFAM" id="SSF51391">
    <property type="entry name" value="Thiamin phosphate synthase"/>
    <property type="match status" value="1"/>
</dbReference>
<dbReference type="InterPro" id="IPR036206">
    <property type="entry name" value="ThiamineP_synth_sf"/>
</dbReference>
<sequence length="315" mass="34060">MPRKQIHVMAGALQDDQGRVLVTRRPDQAHQGGLWEFPGGKLEPGETPEQGLARELDEELGIRVYTSRPLIRVHHDYGDRHILLDVHRIGAHAGVPQGREGQPLAWLHPDAMDPTRFPAADRPIITALRLPQLLLITGPDPRDPATLLARLEQAIRGGVRLVQLRAHEIDDAAYRDLAARAYALCTANGARLLLNRDPAGIVGCPRHGLHLSARRLASLSERPGAPDELVGASCHDATDLTRAAALGLDYALLSPVKPTATHPEAHPLGWPRFAALIDPIPLPVYALGGLAPTDLSDAIRHGAQGIAAIRGLWPD</sequence>
<feature type="domain" description="Nudix hydrolase" evidence="19">
    <location>
        <begin position="3"/>
        <end position="132"/>
    </location>
</feature>
<dbReference type="InterPro" id="IPR015797">
    <property type="entry name" value="NUDIX_hydrolase-like_dom_sf"/>
</dbReference>
<dbReference type="NCBIfam" id="TIGR00586">
    <property type="entry name" value="mutt"/>
    <property type="match status" value="1"/>
</dbReference>
<dbReference type="GO" id="GO:0044716">
    <property type="term" value="F:8-oxo-GDP phosphatase activity"/>
    <property type="evidence" value="ECO:0007669"/>
    <property type="project" value="TreeGrafter"/>
</dbReference>
<dbReference type="PANTHER" id="PTHR47707">
    <property type="entry name" value="8-OXO-DGTP DIPHOSPHATASE"/>
    <property type="match status" value="1"/>
</dbReference>
<feature type="binding site" evidence="18">
    <location>
        <position position="59"/>
    </location>
    <ligand>
        <name>Mg(2+)</name>
        <dbReference type="ChEBI" id="CHEBI:18420"/>
    </ligand>
</feature>
<dbReference type="GO" id="GO:0009228">
    <property type="term" value="P:thiamine biosynthetic process"/>
    <property type="evidence" value="ECO:0007669"/>
    <property type="project" value="UniProtKB-KW"/>
</dbReference>
<evidence type="ECO:0000256" key="9">
    <source>
        <dbReference type="ARBA" id="ARBA00023204"/>
    </source>
</evidence>
<dbReference type="SUPFAM" id="SSF55811">
    <property type="entry name" value="Nudix"/>
    <property type="match status" value="1"/>
</dbReference>
<dbReference type="PROSITE" id="PS51462">
    <property type="entry name" value="NUDIX"/>
    <property type="match status" value="1"/>
</dbReference>
<evidence type="ECO:0000256" key="14">
    <source>
        <dbReference type="ARBA" id="ARBA00041592"/>
    </source>
</evidence>
<gene>
    <name evidence="20" type="ORF">THSYN_03425</name>
</gene>
<dbReference type="GO" id="GO:0008413">
    <property type="term" value="F:8-oxo-7,8-dihydroguanosine triphosphate pyrophosphatase activity"/>
    <property type="evidence" value="ECO:0007669"/>
    <property type="project" value="InterPro"/>
</dbReference>
<evidence type="ECO:0000313" key="21">
    <source>
        <dbReference type="Proteomes" id="UP000232638"/>
    </source>
</evidence>
<evidence type="ECO:0000313" key="20">
    <source>
        <dbReference type="EMBL" id="AUB80104.1"/>
    </source>
</evidence>
<keyword evidence="3" id="KW-0515">Mutator protein</keyword>
<protein>
    <recommendedName>
        <fullName evidence="13">8-oxo-dGTP diphosphatase</fullName>
        <ecNumber evidence="12">3.6.1.55</ecNumber>
    </recommendedName>
    <alternativeName>
        <fullName evidence="16">7,8-dihydro-8-oxoguanine-triphosphatase</fullName>
    </alternativeName>
    <alternativeName>
        <fullName evidence="15">Mutator protein MutT</fullName>
    </alternativeName>
    <alternativeName>
        <fullName evidence="14">dGTP pyrophosphohydrolase</fullName>
    </alternativeName>
</protein>
<keyword evidence="6" id="KW-0227">DNA damage</keyword>
<dbReference type="Gene3D" id="3.20.20.70">
    <property type="entry name" value="Aldolase class I"/>
    <property type="match status" value="1"/>
</dbReference>
<keyword evidence="7" id="KW-0378">Hydrolase</keyword>
<feature type="binding site" evidence="17">
    <location>
        <position position="30"/>
    </location>
    <ligand>
        <name>8-oxo-dGTP</name>
        <dbReference type="ChEBI" id="CHEBI:77896"/>
    </ligand>
</feature>
<dbReference type="InterPro" id="IPR022998">
    <property type="entry name" value="ThiamineP_synth_TenI"/>
</dbReference>
<dbReference type="InterPro" id="IPR047127">
    <property type="entry name" value="MutT-like"/>
</dbReference>
<comment type="catalytic activity">
    <reaction evidence="11">
        <text>8-oxo-GTP + H2O = 8-oxo-GMP + diphosphate + H(+)</text>
        <dbReference type="Rhea" id="RHEA:67616"/>
        <dbReference type="ChEBI" id="CHEBI:15377"/>
        <dbReference type="ChEBI" id="CHEBI:15378"/>
        <dbReference type="ChEBI" id="CHEBI:33019"/>
        <dbReference type="ChEBI" id="CHEBI:143553"/>
        <dbReference type="ChEBI" id="CHEBI:145694"/>
    </reaction>
</comment>
<evidence type="ECO:0000256" key="18">
    <source>
        <dbReference type="PIRSR" id="PIRSR603561-2"/>
    </source>
</evidence>
<dbReference type="EC" id="3.6.1.55" evidence="12"/>
<dbReference type="InterPro" id="IPR013785">
    <property type="entry name" value="Aldolase_TIM"/>
</dbReference>
<comment type="cofactor">
    <cofactor evidence="1 18">
        <name>Mg(2+)</name>
        <dbReference type="ChEBI" id="CHEBI:18420"/>
    </cofactor>
</comment>
<evidence type="ECO:0000256" key="13">
    <source>
        <dbReference type="ARBA" id="ARBA00040794"/>
    </source>
</evidence>
<dbReference type="KEGG" id="tsy:THSYN_03425"/>
<keyword evidence="8 18" id="KW-0460">Magnesium</keyword>
<dbReference type="InterPro" id="IPR020084">
    <property type="entry name" value="NUDIX_hydrolase_CS"/>
</dbReference>
<comment type="similarity">
    <text evidence="2">Belongs to the Nudix hydrolase family.</text>
</comment>
<dbReference type="InterPro" id="IPR020476">
    <property type="entry name" value="Nudix_hydrolase"/>
</dbReference>
<evidence type="ECO:0000256" key="4">
    <source>
        <dbReference type="ARBA" id="ARBA00022705"/>
    </source>
</evidence>
<evidence type="ECO:0000256" key="7">
    <source>
        <dbReference type="ARBA" id="ARBA00022801"/>
    </source>
</evidence>